<gene>
    <name evidence="2" type="ORF">V0U79_08395</name>
</gene>
<sequence length="142" mass="15273">MKRNILAPALVALTALASFSVAADAQQRATRANTQMRGVQANYEANTPYEFATCPIHRIWMTSSGIVFACDGNAMVFDGGSQPGGISAAMTLLVSLQENDRNAYVRYQVDADNPACSEMDYTHYQGMFGDGTCTRVVSFGIG</sequence>
<dbReference type="EMBL" id="JAZDRP010000004">
    <property type="protein sequence ID" value="MEE2526383.1"/>
    <property type="molecule type" value="Genomic_DNA"/>
</dbReference>
<name>A0ABU7LR47_9PROT</name>
<feature type="chain" id="PRO_5045492284" description="Secreted protein" evidence="1">
    <location>
        <begin position="23"/>
        <end position="142"/>
    </location>
</feature>
<keyword evidence="3" id="KW-1185">Reference proteome</keyword>
<evidence type="ECO:0000256" key="1">
    <source>
        <dbReference type="SAM" id="SignalP"/>
    </source>
</evidence>
<feature type="signal peptide" evidence="1">
    <location>
        <begin position="1"/>
        <end position="22"/>
    </location>
</feature>
<comment type="caution">
    <text evidence="2">The sequence shown here is derived from an EMBL/GenBank/DDBJ whole genome shotgun (WGS) entry which is preliminary data.</text>
</comment>
<dbReference type="RefSeq" id="WP_330199046.1">
    <property type="nucleotide sequence ID" value="NZ_JAZDRP010000004.1"/>
</dbReference>
<protein>
    <recommendedName>
        <fullName evidence="4">Secreted protein</fullName>
    </recommendedName>
</protein>
<accession>A0ABU7LR47</accession>
<organism evidence="2 3">
    <name type="scientific">Hyphobacterium lacteum</name>
    <dbReference type="NCBI Taxonomy" id="3116575"/>
    <lineage>
        <taxon>Bacteria</taxon>
        <taxon>Pseudomonadati</taxon>
        <taxon>Pseudomonadota</taxon>
        <taxon>Alphaproteobacteria</taxon>
        <taxon>Maricaulales</taxon>
        <taxon>Maricaulaceae</taxon>
        <taxon>Hyphobacterium</taxon>
    </lineage>
</organism>
<keyword evidence="1" id="KW-0732">Signal</keyword>
<proteinExistence type="predicted"/>
<evidence type="ECO:0008006" key="4">
    <source>
        <dbReference type="Google" id="ProtNLM"/>
    </source>
</evidence>
<evidence type="ECO:0000313" key="2">
    <source>
        <dbReference type="EMBL" id="MEE2526383.1"/>
    </source>
</evidence>
<evidence type="ECO:0000313" key="3">
    <source>
        <dbReference type="Proteomes" id="UP001354971"/>
    </source>
</evidence>
<reference evidence="2 3" key="1">
    <citation type="submission" date="2024-01" db="EMBL/GenBank/DDBJ databases">
        <title>Hyphobacterium bacterium isolated from marine sediment.</title>
        <authorList>
            <person name="Zhao S."/>
        </authorList>
    </citation>
    <scope>NUCLEOTIDE SEQUENCE [LARGE SCALE GENOMIC DNA]</scope>
    <source>
        <strain evidence="3">HN65</strain>
    </source>
</reference>
<dbReference type="Proteomes" id="UP001354971">
    <property type="component" value="Unassembled WGS sequence"/>
</dbReference>